<dbReference type="RefSeq" id="WP_082237580.1">
    <property type="nucleotide sequence ID" value="NZ_CP118494.1"/>
</dbReference>
<dbReference type="NCBIfam" id="TIGR04161">
    <property type="entry name" value="VPEID-CTERM"/>
    <property type="match status" value="1"/>
</dbReference>
<sequence length="58" mass="6107">MWNWFFGGYYGGGTSGGDTGSASAVPEMDAASGTLAIAVVLAALVLTWEIKRRRRARG</sequence>
<evidence type="ECO:0000313" key="2">
    <source>
        <dbReference type="EMBL" id="KNX41613.1"/>
    </source>
</evidence>
<proteinExistence type="predicted"/>
<dbReference type="Proteomes" id="UP000037046">
    <property type="component" value="Unassembled WGS sequence"/>
</dbReference>
<evidence type="ECO:0000256" key="1">
    <source>
        <dbReference type="SAM" id="Phobius"/>
    </source>
</evidence>
<evidence type="ECO:0000313" key="3">
    <source>
        <dbReference type="Proteomes" id="UP000037046"/>
    </source>
</evidence>
<organism evidence="2 3">
    <name type="scientific">Roseovarius tolerans</name>
    <dbReference type="NCBI Taxonomy" id="74031"/>
    <lineage>
        <taxon>Bacteria</taxon>
        <taxon>Pseudomonadati</taxon>
        <taxon>Pseudomonadota</taxon>
        <taxon>Alphaproteobacteria</taxon>
        <taxon>Rhodobacterales</taxon>
        <taxon>Roseobacteraceae</taxon>
        <taxon>Roseovarius</taxon>
    </lineage>
</organism>
<dbReference type="PATRIC" id="fig|74031.6.peg.1849"/>
<accession>A0A0L6CVV5</accession>
<keyword evidence="1" id="KW-0472">Membrane</keyword>
<dbReference type="STRING" id="74031.SAMN04488077_108146"/>
<reference evidence="3" key="1">
    <citation type="submission" date="2015-07" db="EMBL/GenBank/DDBJ databases">
        <title>Draft Genome Sequence of Roseovarius tolerans EL-164, a producer of N-Acylated Alanine Methyl Esters (NAMEs).</title>
        <authorList>
            <person name="Voget S."/>
            <person name="Bruns H."/>
            <person name="Wagner-Doebler I."/>
            <person name="Schulz S."/>
            <person name="Daniel R."/>
        </authorList>
    </citation>
    <scope>NUCLEOTIDE SEQUENCE [LARGE SCALE GENOMIC DNA]</scope>
    <source>
        <strain evidence="3">EL-164</strain>
    </source>
</reference>
<dbReference type="AlphaFoldDB" id="A0A0L6CVV5"/>
<gene>
    <name evidence="2" type="ORF">ROTO_18130</name>
</gene>
<dbReference type="EMBL" id="LGVV01000020">
    <property type="protein sequence ID" value="KNX41613.1"/>
    <property type="molecule type" value="Genomic_DNA"/>
</dbReference>
<protein>
    <recommendedName>
        <fullName evidence="4">VPEID-CTERM protein sorting domain-containing protein</fullName>
    </recommendedName>
</protein>
<evidence type="ECO:0008006" key="4">
    <source>
        <dbReference type="Google" id="ProtNLM"/>
    </source>
</evidence>
<keyword evidence="3" id="KW-1185">Reference proteome</keyword>
<keyword evidence="1" id="KW-1133">Transmembrane helix</keyword>
<feature type="transmembrane region" description="Helical" evidence="1">
    <location>
        <begin position="30"/>
        <end position="48"/>
    </location>
</feature>
<keyword evidence="1" id="KW-0812">Transmembrane</keyword>
<name>A0A0L6CVV5_9RHOB</name>
<comment type="caution">
    <text evidence="2">The sequence shown here is derived from an EMBL/GenBank/DDBJ whole genome shotgun (WGS) entry which is preliminary data.</text>
</comment>
<dbReference type="InterPro" id="IPR026422">
    <property type="entry name" value="VPEID-CTERM"/>
</dbReference>